<dbReference type="EMBL" id="AFYV02000080">
    <property type="protein sequence ID" value="KFG66200.1"/>
    <property type="molecule type" value="Genomic_DNA"/>
</dbReference>
<feature type="compositionally biased region" description="Basic residues" evidence="2">
    <location>
        <begin position="93"/>
        <end position="102"/>
    </location>
</feature>
<dbReference type="SUPFAM" id="SSF48452">
    <property type="entry name" value="TPR-like"/>
    <property type="match status" value="1"/>
</dbReference>
<feature type="compositionally biased region" description="Basic and acidic residues" evidence="2">
    <location>
        <begin position="415"/>
        <end position="435"/>
    </location>
</feature>
<dbReference type="PANTHER" id="PTHR23082">
    <property type="entry name" value="TRANSCRIPTION INITIATION FACTOR IIIC TFIIIC , POLYPEPTIDE 3-RELATED"/>
    <property type="match status" value="1"/>
</dbReference>
<comment type="caution">
    <text evidence="3">The sequence shown here is derived from an EMBL/GenBank/DDBJ whole genome shotgun (WGS) entry which is preliminary data.</text>
</comment>
<organism evidence="3 4">
    <name type="scientific">Toxoplasma gondii RUB</name>
    <dbReference type="NCBI Taxonomy" id="935652"/>
    <lineage>
        <taxon>Eukaryota</taxon>
        <taxon>Sar</taxon>
        <taxon>Alveolata</taxon>
        <taxon>Apicomplexa</taxon>
        <taxon>Conoidasida</taxon>
        <taxon>Coccidia</taxon>
        <taxon>Eucoccidiorida</taxon>
        <taxon>Eimeriorina</taxon>
        <taxon>Sarcocystidae</taxon>
        <taxon>Toxoplasma</taxon>
    </lineage>
</organism>
<dbReference type="InterPro" id="IPR019734">
    <property type="entry name" value="TPR_rpt"/>
</dbReference>
<evidence type="ECO:0000313" key="4">
    <source>
        <dbReference type="Proteomes" id="UP000028834"/>
    </source>
</evidence>
<feature type="compositionally biased region" description="Basic and acidic residues" evidence="2">
    <location>
        <begin position="156"/>
        <end position="168"/>
    </location>
</feature>
<proteinExistence type="predicted"/>
<dbReference type="PROSITE" id="PS50005">
    <property type="entry name" value="TPR"/>
    <property type="match status" value="1"/>
</dbReference>
<dbReference type="Proteomes" id="UP000028834">
    <property type="component" value="Unassembled WGS sequence"/>
</dbReference>
<keyword evidence="1" id="KW-0802">TPR repeat</keyword>
<evidence type="ECO:0000256" key="1">
    <source>
        <dbReference type="PROSITE-ProRule" id="PRU00339"/>
    </source>
</evidence>
<feature type="repeat" description="TPR" evidence="1">
    <location>
        <begin position="308"/>
        <end position="341"/>
    </location>
</feature>
<dbReference type="InterPro" id="IPR039340">
    <property type="entry name" value="Tfc4/TFIIIC-102/Sfc4"/>
</dbReference>
<dbReference type="Gene3D" id="1.25.40.10">
    <property type="entry name" value="Tetratricopeptide repeat domain"/>
    <property type="match status" value="1"/>
</dbReference>
<feature type="compositionally biased region" description="Acidic residues" evidence="2">
    <location>
        <begin position="49"/>
        <end position="89"/>
    </location>
</feature>
<feature type="compositionally biased region" description="Basic and acidic residues" evidence="2">
    <location>
        <begin position="353"/>
        <end position="366"/>
    </location>
</feature>
<dbReference type="VEuPathDB" id="ToxoDB:TGRUB_314240A"/>
<sequence length="435" mass="49484">MNMDLSPAAVPPPRRSACRRTRSQGRKRPLTDAEEGAARELETQVPVADEGDAASEEDDEDAEDFEEDDEDDEDYEEDDEDDEDYEEEEEKKGRRPARPHGRRSSERVSGRSGLRGRAEEASTTDKGTEEEMHFEDDEDPFGGAGSSEPEDDNDSDWLREEETDDLHSESSIAESEMEEYFMREDETEDEGKAAAPGSRRRKGRRKRKRAEPFSGVTTQRKRRRKRTAATPSEMPPALKKLMGEATDAYLREEFEKAVQILEDIVRQAPGLHDPFHLLGLIYEEAFGDKRRAVDFYLLAAHLVVPGDPELWRHIGSMSVQLGNLPQAIYCFRRCLRNASNAQLSAACSAGFRPDMHLPPVEEKEKGDSEDEPDVHSGGDRGRRRERRKKGKEKPPSMEEEIAFSLATCHQQMVRQRGEEAEGQKTRSRDSERKTR</sequence>
<protein>
    <submittedName>
        <fullName evidence="3">General transcription factor IIIC polypeptide 3 GTF3C3</fullName>
    </submittedName>
</protein>
<dbReference type="GO" id="GO:0000127">
    <property type="term" value="C:transcription factor TFIIIC complex"/>
    <property type="evidence" value="ECO:0007669"/>
    <property type="project" value="TreeGrafter"/>
</dbReference>
<reference evidence="3 4" key="1">
    <citation type="submission" date="2014-05" db="EMBL/GenBank/DDBJ databases">
        <authorList>
            <person name="Sibley D."/>
            <person name="Venepally P."/>
            <person name="Karamycheva S."/>
            <person name="Hadjithomas M."/>
            <person name="Khan A."/>
            <person name="Brunk B."/>
            <person name="Roos D."/>
            <person name="Caler E."/>
            <person name="Lorenzi H."/>
        </authorList>
    </citation>
    <scope>NUCLEOTIDE SEQUENCE [LARGE SCALE GENOMIC DNA]</scope>
    <source>
        <strain evidence="3 4">RUB</strain>
    </source>
</reference>
<feature type="compositionally biased region" description="Basic residues" evidence="2">
    <location>
        <begin position="16"/>
        <end position="28"/>
    </location>
</feature>
<dbReference type="AlphaFoldDB" id="A0A086MBD2"/>
<dbReference type="InterPro" id="IPR011990">
    <property type="entry name" value="TPR-like_helical_dom_sf"/>
</dbReference>
<feature type="region of interest" description="Disordered" evidence="2">
    <location>
        <begin position="1"/>
        <end position="237"/>
    </location>
</feature>
<dbReference type="PANTHER" id="PTHR23082:SF0">
    <property type="entry name" value="GENERAL TRANSCRIPTION FACTOR 3C POLYPEPTIDE 3"/>
    <property type="match status" value="1"/>
</dbReference>
<dbReference type="GO" id="GO:0006383">
    <property type="term" value="P:transcription by RNA polymerase III"/>
    <property type="evidence" value="ECO:0007669"/>
    <property type="project" value="InterPro"/>
</dbReference>
<evidence type="ECO:0000256" key="2">
    <source>
        <dbReference type="SAM" id="MobiDB-lite"/>
    </source>
</evidence>
<evidence type="ECO:0000313" key="3">
    <source>
        <dbReference type="EMBL" id="KFG66200.1"/>
    </source>
</evidence>
<feature type="compositionally biased region" description="Basic residues" evidence="2">
    <location>
        <begin position="198"/>
        <end position="209"/>
    </location>
</feature>
<feature type="region of interest" description="Disordered" evidence="2">
    <location>
        <begin position="352"/>
        <end position="435"/>
    </location>
</feature>
<feature type="compositionally biased region" description="Basic and acidic residues" evidence="2">
    <location>
        <begin position="373"/>
        <end position="382"/>
    </location>
</feature>
<gene>
    <name evidence="3" type="ORF">TGRUB_314240A</name>
</gene>
<name>A0A086MBD2_TOXGO</name>
<feature type="compositionally biased region" description="Acidic residues" evidence="2">
    <location>
        <begin position="175"/>
        <end position="189"/>
    </location>
</feature>
<accession>A0A086MBD2</accession>